<evidence type="ECO:0000256" key="10">
    <source>
        <dbReference type="SAM" id="SignalP"/>
    </source>
</evidence>
<keyword evidence="4" id="KW-1134">Transmembrane beta strand</keyword>
<dbReference type="Pfam" id="PF00577">
    <property type="entry name" value="Usher"/>
    <property type="match status" value="1"/>
</dbReference>
<gene>
    <name evidence="14" type="ORF">NP224_02775</name>
    <name evidence="13" type="ORF">QAB24_002690</name>
</gene>
<accession>A0A7H4NBK6</accession>
<dbReference type="InterPro" id="IPR000015">
    <property type="entry name" value="Fimb_usher"/>
</dbReference>
<evidence type="ECO:0000256" key="8">
    <source>
        <dbReference type="ARBA" id="ARBA00023237"/>
    </source>
</evidence>
<evidence type="ECO:0000256" key="4">
    <source>
        <dbReference type="ARBA" id="ARBA00022452"/>
    </source>
</evidence>
<evidence type="ECO:0000256" key="1">
    <source>
        <dbReference type="ARBA" id="ARBA00004571"/>
    </source>
</evidence>
<dbReference type="Pfam" id="PF13953">
    <property type="entry name" value="PapC_C"/>
    <property type="match status" value="1"/>
</dbReference>
<organism evidence="14 15">
    <name type="scientific">Klebsiella michiganensis</name>
    <dbReference type="NCBI Taxonomy" id="1134687"/>
    <lineage>
        <taxon>Bacteria</taxon>
        <taxon>Pseudomonadati</taxon>
        <taxon>Pseudomonadota</taxon>
        <taxon>Gammaproteobacteria</taxon>
        <taxon>Enterobacterales</taxon>
        <taxon>Enterobacteriaceae</taxon>
        <taxon>Klebsiella/Raoultella group</taxon>
        <taxon>Klebsiella</taxon>
    </lineage>
</organism>
<dbReference type="InterPro" id="IPR025885">
    <property type="entry name" value="PapC_N"/>
</dbReference>
<comment type="similarity">
    <text evidence="2 9">Belongs to the fimbrial export usher family.</text>
</comment>
<feature type="signal peptide" evidence="10">
    <location>
        <begin position="1"/>
        <end position="31"/>
    </location>
</feature>
<sequence length="804" mass="87687">MFKKRRLTSRSCASLCGILPLAALCSVDVQAKEITFDTEMIQSRGLNVNLNRYFARAPRFLPGTHSVQVKINGKDKGTVAARFGEDGTLCVDRDFIEFSGLMPVPLKKNEECHDIVNDYAQAVVKALPGQEMVELYLPPEALNGMNGDIKNFQHGGIAGLLNYDLFSTRSEYGGSDTNLYSQASLEGGINISDWSLRSRYILTDDNGDKNAESVYTFAEHVFDALKMTAQVGEINASSYVLSGAPIVGVQLMPTRALQGSGSGVSVAGMAHNAQARVEVRQSGRLIYSTLVPAGPFTLDDVPIASSNVELEVTVIESDGSSNRFIVPAASVMARKLSRPQGLAASFGQIRDIKGDYENPWVLNLSDGWRILPRLNLLASGAATKNYLGGGVHTEYLLTDNWSASTSVAASQEKFGEKNSGVKTELQSSLKLAESLSASASAAHFTPGYRELTDALNDDFQPYSNTYSTSLAWFTPPGGTFSAGFNYNQSRGAGNDSRYLLLSWGRSFDRATVSVNWQRAMGNKDGRQDDDLLYVNLSIPFGGSQRVSSYMRKQGNRNSYGVQNSGALSQDSYYYISVDRDRGESENSVNGNLSTNLHYTRLGIGGGRVGSRHRNYNATLSGGVAAHKSGVTFTPYTIRNTFAIAKLSESKAGVEISTPQGTVWTDYWGQAVIPGLNEWRNSRIEIDANKLPASMTLANGTKYVAAAHASVSEVGFKVLNNRRVMIRVKRADNRALDKGLSIVDEKGNYIVTSVDDGHVFLNEAEQVSALYVMDDDNNRLCKIDYILSDKRDEDAFYEEVDGVCR</sequence>
<keyword evidence="7 9" id="KW-0472">Membrane</keyword>
<dbReference type="Gene3D" id="3.10.20.410">
    <property type="match status" value="1"/>
</dbReference>
<dbReference type="RefSeq" id="WP_064378047.1">
    <property type="nucleotide sequence ID" value="NZ_BQUK01000017.1"/>
</dbReference>
<dbReference type="EMBL" id="JARTTH020000001">
    <property type="protein sequence ID" value="MEC6049432.1"/>
    <property type="molecule type" value="Genomic_DNA"/>
</dbReference>
<dbReference type="InterPro" id="IPR018030">
    <property type="entry name" value="Fimbrial_membr_usher_CS"/>
</dbReference>
<dbReference type="NCBIfam" id="NF011832">
    <property type="entry name" value="PRK15304.1"/>
    <property type="match status" value="1"/>
</dbReference>
<comment type="subcellular location">
    <subcellularLocation>
        <location evidence="1 9">Cell outer membrane</location>
        <topology evidence="1 9">Multi-pass membrane protein</topology>
    </subcellularLocation>
</comment>
<dbReference type="Gene3D" id="2.60.40.2070">
    <property type="match status" value="1"/>
</dbReference>
<dbReference type="Gene3D" id="2.60.40.3110">
    <property type="match status" value="1"/>
</dbReference>
<dbReference type="SUPFAM" id="SSF141729">
    <property type="entry name" value="FimD N-terminal domain-like"/>
    <property type="match status" value="1"/>
</dbReference>
<dbReference type="PROSITE" id="PS01151">
    <property type="entry name" value="FIMBRIAL_USHER"/>
    <property type="match status" value="1"/>
</dbReference>
<dbReference type="InterPro" id="IPR043142">
    <property type="entry name" value="PapC-like_C_sf"/>
</dbReference>
<evidence type="ECO:0000313" key="15">
    <source>
        <dbReference type="Proteomes" id="UP001060345"/>
    </source>
</evidence>
<keyword evidence="8 9" id="KW-0998">Cell outer membrane</keyword>
<dbReference type="Proteomes" id="UP001175817">
    <property type="component" value="Unassembled WGS sequence"/>
</dbReference>
<feature type="chain" id="PRO_5043238646" evidence="10">
    <location>
        <begin position="32"/>
        <end position="804"/>
    </location>
</feature>
<proteinExistence type="inferred from homology"/>
<keyword evidence="9" id="KW-1029">Fimbrium biogenesis</keyword>
<protein>
    <submittedName>
        <fullName evidence="14">Fimbrial biogenesis usher protein</fullName>
    </submittedName>
</protein>
<evidence type="ECO:0000259" key="11">
    <source>
        <dbReference type="Pfam" id="PF13953"/>
    </source>
</evidence>
<evidence type="ECO:0000256" key="5">
    <source>
        <dbReference type="ARBA" id="ARBA00022692"/>
    </source>
</evidence>
<evidence type="ECO:0000259" key="12">
    <source>
        <dbReference type="Pfam" id="PF13954"/>
    </source>
</evidence>
<name>A0A7H4NBK6_9ENTR</name>
<evidence type="ECO:0000313" key="14">
    <source>
        <dbReference type="EMBL" id="UWZ74695.1"/>
    </source>
</evidence>
<evidence type="ECO:0000256" key="7">
    <source>
        <dbReference type="ARBA" id="ARBA00023136"/>
    </source>
</evidence>
<reference evidence="13" key="2">
    <citation type="journal article" date="2023" name="Nat. Commun.">
        <title>Genomic dissection of endemic carbapenem resistance reveals metallo-beta-lactamase dissemination through clonal, plasmid and integron transfer.</title>
        <authorList>
            <person name="Macesic N."/>
            <person name="Hawkey J."/>
            <person name="Vezina B."/>
            <person name="Wisniewski J.A."/>
            <person name="Cottingham H."/>
            <person name="Blakeway L.V."/>
            <person name="Harshegyi T."/>
            <person name="Pragastis K."/>
            <person name="Badoordeen G.Z."/>
            <person name="Dennison A."/>
            <person name="Spelman D.W."/>
            <person name="Jenney A.W.J."/>
            <person name="Peleg A.Y."/>
        </authorList>
    </citation>
    <scope>NUCLEOTIDE SEQUENCE</scope>
    <source>
        <strain evidence="13">CPO078</strain>
    </source>
</reference>
<feature type="domain" description="PapC N-terminal" evidence="12">
    <location>
        <begin position="35"/>
        <end position="165"/>
    </location>
</feature>
<evidence type="ECO:0000256" key="6">
    <source>
        <dbReference type="ARBA" id="ARBA00022729"/>
    </source>
</evidence>
<keyword evidence="5 9" id="KW-0812">Transmembrane</keyword>
<dbReference type="EMBL" id="CP102103">
    <property type="protein sequence ID" value="UWZ74695.1"/>
    <property type="molecule type" value="Genomic_DNA"/>
</dbReference>
<dbReference type="PANTHER" id="PTHR30451">
    <property type="entry name" value="OUTER MEMBRANE USHER PROTEIN"/>
    <property type="match status" value="1"/>
</dbReference>
<reference evidence="14" key="1">
    <citation type="submission" date="2022-08" db="EMBL/GenBank/DDBJ databases">
        <title>Genomic characterization and comparative genomic analysis of a strain of klebsiella michiganensis carrying blaKPC-2 isolated from the blood of children with very preterm bloodstream infection.</title>
        <authorList>
            <person name="Zhang N."/>
        </authorList>
    </citation>
    <scope>NUCLEOTIDE SEQUENCE</scope>
    <source>
        <strain evidence="14">BSI-KPN166</strain>
    </source>
</reference>
<keyword evidence="6 10" id="KW-0732">Signal</keyword>
<dbReference type="PANTHER" id="PTHR30451:SF8">
    <property type="entry name" value="FIMBRIAL USHER PROTEIN"/>
    <property type="match status" value="1"/>
</dbReference>
<dbReference type="GO" id="GO:0015473">
    <property type="term" value="F:fimbrial usher porin activity"/>
    <property type="evidence" value="ECO:0007669"/>
    <property type="project" value="InterPro"/>
</dbReference>
<dbReference type="InterPro" id="IPR025949">
    <property type="entry name" value="PapC-like_C"/>
</dbReference>
<feature type="domain" description="PapC-like C-terminal" evidence="11">
    <location>
        <begin position="724"/>
        <end position="786"/>
    </location>
</feature>
<reference evidence="13" key="3">
    <citation type="submission" date="2024-01" db="EMBL/GenBank/DDBJ databases">
        <authorList>
            <person name="Macesic N."/>
        </authorList>
    </citation>
    <scope>NUCLEOTIDE SEQUENCE</scope>
    <source>
        <strain evidence="13">CPO078</strain>
    </source>
</reference>
<evidence type="ECO:0000256" key="2">
    <source>
        <dbReference type="ARBA" id="ARBA00008064"/>
    </source>
</evidence>
<dbReference type="AlphaFoldDB" id="A0A7H4NBK6"/>
<dbReference type="GO" id="GO:0009279">
    <property type="term" value="C:cell outer membrane"/>
    <property type="evidence" value="ECO:0007669"/>
    <property type="project" value="UniProtKB-SubCell"/>
</dbReference>
<dbReference type="InterPro" id="IPR037224">
    <property type="entry name" value="PapC_N_sf"/>
</dbReference>
<evidence type="ECO:0000313" key="13">
    <source>
        <dbReference type="EMBL" id="MEC6049432.1"/>
    </source>
</evidence>
<evidence type="ECO:0000256" key="9">
    <source>
        <dbReference type="RuleBase" id="RU003884"/>
    </source>
</evidence>
<dbReference type="InterPro" id="IPR042186">
    <property type="entry name" value="FimD_plug_dom"/>
</dbReference>
<evidence type="ECO:0000256" key="3">
    <source>
        <dbReference type="ARBA" id="ARBA00022448"/>
    </source>
</evidence>
<dbReference type="GO" id="GO:0009297">
    <property type="term" value="P:pilus assembly"/>
    <property type="evidence" value="ECO:0007669"/>
    <property type="project" value="InterPro"/>
</dbReference>
<dbReference type="Proteomes" id="UP001060345">
    <property type="component" value="Chromosome"/>
</dbReference>
<dbReference type="Gene3D" id="2.60.40.2610">
    <property type="entry name" value="Outer membrane usher protein FimD, plug domain"/>
    <property type="match status" value="1"/>
</dbReference>
<keyword evidence="3 9" id="KW-0813">Transport</keyword>
<dbReference type="Pfam" id="PF13954">
    <property type="entry name" value="PapC_N"/>
    <property type="match status" value="1"/>
</dbReference>